<dbReference type="Gene3D" id="2.40.480.10">
    <property type="entry name" value="Allene oxide cyclase-like"/>
    <property type="match status" value="1"/>
</dbReference>
<evidence type="ECO:0000313" key="5">
    <source>
        <dbReference type="EMBL" id="KAJ8759892.1"/>
    </source>
</evidence>
<dbReference type="InterPro" id="IPR004265">
    <property type="entry name" value="Dirigent"/>
</dbReference>
<keyword evidence="3 4" id="KW-0964">Secreted</keyword>
<dbReference type="PANTHER" id="PTHR46215">
    <property type="entry name" value="DIRIGENT PROTEIN 24-RELATED"/>
    <property type="match status" value="1"/>
</dbReference>
<proteinExistence type="inferred from homology"/>
<comment type="caution">
    <text evidence="5">The sequence shown here is derived from an EMBL/GenBank/DDBJ whole genome shotgun (WGS) entry which is preliminary data.</text>
</comment>
<comment type="subcellular location">
    <subcellularLocation>
        <location evidence="4">Secreted</location>
        <location evidence="4">Extracellular space</location>
        <location evidence="4">Apoplast</location>
    </subcellularLocation>
</comment>
<organism evidence="5 6">
    <name type="scientific">Erythroxylum novogranatense</name>
    <dbReference type="NCBI Taxonomy" id="1862640"/>
    <lineage>
        <taxon>Eukaryota</taxon>
        <taxon>Viridiplantae</taxon>
        <taxon>Streptophyta</taxon>
        <taxon>Embryophyta</taxon>
        <taxon>Tracheophyta</taxon>
        <taxon>Spermatophyta</taxon>
        <taxon>Magnoliopsida</taxon>
        <taxon>eudicotyledons</taxon>
        <taxon>Gunneridae</taxon>
        <taxon>Pentapetalae</taxon>
        <taxon>rosids</taxon>
        <taxon>fabids</taxon>
        <taxon>Malpighiales</taxon>
        <taxon>Erythroxylaceae</taxon>
        <taxon>Erythroxylum</taxon>
    </lineage>
</organism>
<gene>
    <name evidence="5" type="ORF">K2173_009993</name>
</gene>
<dbReference type="GO" id="GO:0009699">
    <property type="term" value="P:phenylpropanoid biosynthetic process"/>
    <property type="evidence" value="ECO:0007669"/>
    <property type="project" value="UniProtKB-ARBA"/>
</dbReference>
<evidence type="ECO:0000256" key="1">
    <source>
        <dbReference type="ARBA" id="ARBA00010746"/>
    </source>
</evidence>
<dbReference type="GO" id="GO:0048046">
    <property type="term" value="C:apoplast"/>
    <property type="evidence" value="ECO:0007669"/>
    <property type="project" value="UniProtKB-SubCell"/>
</dbReference>
<evidence type="ECO:0000256" key="2">
    <source>
        <dbReference type="ARBA" id="ARBA00011738"/>
    </source>
</evidence>
<reference evidence="5 6" key="1">
    <citation type="submission" date="2021-09" db="EMBL/GenBank/DDBJ databases">
        <title>Genomic insights and catalytic innovation underlie evolution of tropane alkaloids biosynthesis.</title>
        <authorList>
            <person name="Wang Y.-J."/>
            <person name="Tian T."/>
            <person name="Huang J.-P."/>
            <person name="Huang S.-X."/>
        </authorList>
    </citation>
    <scope>NUCLEOTIDE SEQUENCE [LARGE SCALE GENOMIC DNA]</scope>
    <source>
        <strain evidence="5">KIB-2018</strain>
        <tissue evidence="5">Leaf</tissue>
    </source>
</reference>
<keyword evidence="4" id="KW-0732">Signal</keyword>
<protein>
    <recommendedName>
        <fullName evidence="4">Dirigent protein</fullName>
    </recommendedName>
</protein>
<keyword evidence="4" id="KW-0052">Apoplast</keyword>
<dbReference type="Pfam" id="PF03018">
    <property type="entry name" value="Dirigent"/>
    <property type="match status" value="1"/>
</dbReference>
<feature type="chain" id="PRO_5043113859" description="Dirigent protein" evidence="4">
    <location>
        <begin position="21"/>
        <end position="232"/>
    </location>
</feature>
<evidence type="ECO:0000256" key="3">
    <source>
        <dbReference type="ARBA" id="ARBA00022525"/>
    </source>
</evidence>
<keyword evidence="6" id="KW-1185">Reference proteome</keyword>
<feature type="signal peptide" evidence="4">
    <location>
        <begin position="1"/>
        <end position="20"/>
    </location>
</feature>
<accession>A0AAV8SZK0</accession>
<comment type="subunit">
    <text evidence="2 4">Homodimer.</text>
</comment>
<comment type="function">
    <text evidence="4">Dirigent proteins impart stereoselectivity on the phenoxy radical-coupling reaction, yielding optically active lignans from two molecules of coniferyl alcohol in the biosynthesis of lignans, flavonolignans, and alkaloids and thus plays a central role in plant secondary metabolism.</text>
</comment>
<name>A0AAV8SZK0_9ROSI</name>
<dbReference type="PANTHER" id="PTHR46215:SF17">
    <property type="entry name" value="DIRIGENT PROTEIN"/>
    <property type="match status" value="1"/>
</dbReference>
<evidence type="ECO:0000256" key="4">
    <source>
        <dbReference type="RuleBase" id="RU363099"/>
    </source>
</evidence>
<comment type="similarity">
    <text evidence="1 4">Belongs to the plant dirigent protein family.</text>
</comment>
<dbReference type="AlphaFoldDB" id="A0AAV8SZK0"/>
<dbReference type="InterPro" id="IPR044859">
    <property type="entry name" value="Allene_oxi_cyc_Dirigent"/>
</dbReference>
<dbReference type="Proteomes" id="UP001159364">
    <property type="component" value="Linkage Group LG07"/>
</dbReference>
<evidence type="ECO:0000313" key="6">
    <source>
        <dbReference type="Proteomes" id="UP001159364"/>
    </source>
</evidence>
<dbReference type="EMBL" id="JAIWQS010000007">
    <property type="protein sequence ID" value="KAJ8759892.1"/>
    <property type="molecule type" value="Genomic_DNA"/>
</dbReference>
<sequence>MAKLQALVCLLFFITEWSSARTLGNSTPTHHHHHHHHHNHHRITFLMRNVLNSTSSSPKPATTKVTNQIPFPKPLGLFPPIGGIPLSQSNPMNTVSQTLDVWNIGLPFPARATLQELEYGSVTEIEEELFSSRNSEFVGRAVGIFVASSEDGTSHMMAMTASFAGYEFKDCLRFFGVYKVDGPESHVAIIGGSGKYRGANGYAVIKTVDEDSKAVRKGKRTERLLLFDAYLS</sequence>